<organism evidence="3 4">
    <name type="scientific">Catagonus wagneri</name>
    <name type="common">Chacoan peccary</name>
    <dbReference type="NCBI Taxonomy" id="51154"/>
    <lineage>
        <taxon>Eukaryota</taxon>
        <taxon>Metazoa</taxon>
        <taxon>Chordata</taxon>
        <taxon>Craniata</taxon>
        <taxon>Vertebrata</taxon>
        <taxon>Euteleostomi</taxon>
        <taxon>Mammalia</taxon>
        <taxon>Eutheria</taxon>
        <taxon>Laurasiatheria</taxon>
        <taxon>Artiodactyla</taxon>
        <taxon>Suina</taxon>
        <taxon>Tayassuidae</taxon>
        <taxon>Catagonus</taxon>
    </lineage>
</organism>
<evidence type="ECO:0008006" key="5">
    <source>
        <dbReference type="Google" id="ProtNLM"/>
    </source>
</evidence>
<dbReference type="SUPFAM" id="SSF82185">
    <property type="entry name" value="Histone H3 K4-specific methyltransferase SET7/9 N-terminal domain"/>
    <property type="match status" value="1"/>
</dbReference>
<dbReference type="AlphaFoldDB" id="A0A8C3WSC6"/>
<proteinExistence type="predicted"/>
<dbReference type="PANTHER" id="PTHR23084:SF263">
    <property type="entry name" value="MORN REPEAT-CONTAINING PROTEIN 1"/>
    <property type="match status" value="1"/>
</dbReference>
<sequence length="233" mass="24964">MEYKAGGRYEGELSSGMREGLGRLVDADGQVYWGLFHRNRQHGQGRTVFRNGDEYEGDWVQGQRQGHGVLRCADGSTYEGQWHSDVFSGLGSMAHCSGAIYRGMWINGHPVARATRIVILGPEVLDVARGSPLTLTAQLLQDDGEVATGEDGRVLEICAGVRYVQLAAYSDVSFFSVDDGHAQTPIQTPFGFQCIPYPLISPPAGAREPRAAPGSAGADSAVLKEDPGGLPGE</sequence>
<dbReference type="Pfam" id="PF02493">
    <property type="entry name" value="MORN"/>
    <property type="match status" value="4"/>
</dbReference>
<evidence type="ECO:0000256" key="1">
    <source>
        <dbReference type="ARBA" id="ARBA00022737"/>
    </source>
</evidence>
<keyword evidence="1" id="KW-0677">Repeat</keyword>
<evidence type="ECO:0000313" key="3">
    <source>
        <dbReference type="Ensembl" id="ENSCWAP00000014683.1"/>
    </source>
</evidence>
<dbReference type="InterPro" id="IPR003409">
    <property type="entry name" value="MORN"/>
</dbReference>
<protein>
    <recommendedName>
        <fullName evidence="5">MORN repeat-containing protein 1</fullName>
    </recommendedName>
</protein>
<name>A0A8C3WSC6_9CETA</name>
<dbReference type="Proteomes" id="UP000694540">
    <property type="component" value="Unplaced"/>
</dbReference>
<evidence type="ECO:0000256" key="2">
    <source>
        <dbReference type="SAM" id="MobiDB-lite"/>
    </source>
</evidence>
<feature type="region of interest" description="Disordered" evidence="2">
    <location>
        <begin position="205"/>
        <end position="233"/>
    </location>
</feature>
<dbReference type="Gene3D" id="2.20.110.10">
    <property type="entry name" value="Histone H3 K4-specific methyltransferase SET7/9 N-terminal domain"/>
    <property type="match status" value="2"/>
</dbReference>
<dbReference type="GeneTree" id="ENSGT00940000161806"/>
<keyword evidence="4" id="KW-1185">Reference proteome</keyword>
<accession>A0A8C3WSC6</accession>
<reference evidence="3" key="2">
    <citation type="submission" date="2025-09" db="UniProtKB">
        <authorList>
            <consortium name="Ensembl"/>
        </authorList>
    </citation>
    <scope>IDENTIFICATION</scope>
</reference>
<dbReference type="PANTHER" id="PTHR23084">
    <property type="entry name" value="PHOSPHATIDYLINOSITOL-4-PHOSPHATE 5-KINASE RELATED"/>
    <property type="match status" value="1"/>
</dbReference>
<reference evidence="3" key="1">
    <citation type="submission" date="2025-08" db="UniProtKB">
        <authorList>
            <consortium name="Ensembl"/>
        </authorList>
    </citation>
    <scope>IDENTIFICATION</scope>
</reference>
<dbReference type="SMART" id="SM00698">
    <property type="entry name" value="MORN"/>
    <property type="match status" value="4"/>
</dbReference>
<feature type="compositionally biased region" description="Low complexity" evidence="2">
    <location>
        <begin position="205"/>
        <end position="218"/>
    </location>
</feature>
<evidence type="ECO:0000313" key="4">
    <source>
        <dbReference type="Proteomes" id="UP000694540"/>
    </source>
</evidence>
<dbReference type="Ensembl" id="ENSCWAT00000015938.1">
    <property type="protein sequence ID" value="ENSCWAP00000014683.1"/>
    <property type="gene ID" value="ENSCWAG00000011347.1"/>
</dbReference>